<feature type="transmembrane region" description="Helical" evidence="7">
    <location>
        <begin position="130"/>
        <end position="152"/>
    </location>
</feature>
<evidence type="ECO:0000256" key="1">
    <source>
        <dbReference type="ARBA" id="ARBA00004651"/>
    </source>
</evidence>
<keyword evidence="5 7" id="KW-1133">Transmembrane helix</keyword>
<reference evidence="8" key="1">
    <citation type="journal article" date="2015" name="Proc. Natl. Acad. Sci. U.S.A.">
        <title>Networks of energetic and metabolic interactions define dynamics in microbial communities.</title>
        <authorList>
            <person name="Embree M."/>
            <person name="Liu J.K."/>
            <person name="Al-Bassam M.M."/>
            <person name="Zengler K."/>
        </authorList>
    </citation>
    <scope>NUCLEOTIDE SEQUENCE</scope>
</reference>
<evidence type="ECO:0000256" key="6">
    <source>
        <dbReference type="ARBA" id="ARBA00023136"/>
    </source>
</evidence>
<dbReference type="PANTHER" id="PTHR34229">
    <property type="entry name" value="METAL TRANSPORT PROTEIN HI_1621-RELATED"/>
    <property type="match status" value="1"/>
</dbReference>
<evidence type="ECO:0000256" key="2">
    <source>
        <dbReference type="ARBA" id="ARBA00022448"/>
    </source>
</evidence>
<gene>
    <name evidence="8" type="ORF">ASZ90_003005</name>
</gene>
<accession>A0A0W8G227</accession>
<dbReference type="PANTHER" id="PTHR34229:SF1">
    <property type="entry name" value="METAL TRANSPORT PROTEIN HI_1621-RELATED"/>
    <property type="match status" value="1"/>
</dbReference>
<evidence type="ECO:0000256" key="7">
    <source>
        <dbReference type="SAM" id="Phobius"/>
    </source>
</evidence>
<evidence type="ECO:0000256" key="5">
    <source>
        <dbReference type="ARBA" id="ARBA00022989"/>
    </source>
</evidence>
<name>A0A0W8G227_9ZZZZ</name>
<evidence type="ECO:0000256" key="3">
    <source>
        <dbReference type="ARBA" id="ARBA00022475"/>
    </source>
</evidence>
<dbReference type="Pfam" id="PF01891">
    <property type="entry name" value="CbiM"/>
    <property type="match status" value="1"/>
</dbReference>
<keyword evidence="4 7" id="KW-0812">Transmembrane</keyword>
<feature type="transmembrane region" description="Helical" evidence="7">
    <location>
        <begin position="97"/>
        <end position="118"/>
    </location>
</feature>
<keyword evidence="6 7" id="KW-0472">Membrane</keyword>
<dbReference type="NCBIfam" id="NF004905">
    <property type="entry name" value="PRK06265.1-5"/>
    <property type="match status" value="1"/>
</dbReference>
<dbReference type="GO" id="GO:0005886">
    <property type="term" value="C:plasma membrane"/>
    <property type="evidence" value="ECO:0007669"/>
    <property type="project" value="UniProtKB-SubCell"/>
</dbReference>
<comment type="subcellular location">
    <subcellularLocation>
        <location evidence="1">Cell membrane</location>
        <topology evidence="1">Multi-pass membrane protein</topology>
    </subcellularLocation>
</comment>
<organism evidence="8">
    <name type="scientific">hydrocarbon metagenome</name>
    <dbReference type="NCBI Taxonomy" id="938273"/>
    <lineage>
        <taxon>unclassified sequences</taxon>
        <taxon>metagenomes</taxon>
        <taxon>ecological metagenomes</taxon>
    </lineage>
</organism>
<feature type="transmembrane region" description="Helical" evidence="7">
    <location>
        <begin position="158"/>
        <end position="188"/>
    </location>
</feature>
<dbReference type="InterPro" id="IPR002751">
    <property type="entry name" value="CbiM/NikMN"/>
</dbReference>
<protein>
    <submittedName>
        <fullName evidence="8">Substrate-specific component nikm of nickel ecf transporter</fullName>
    </submittedName>
</protein>
<dbReference type="NCBIfam" id="NF004909">
    <property type="entry name" value="PRK06265.2-5"/>
    <property type="match status" value="1"/>
</dbReference>
<keyword evidence="3" id="KW-1003">Cell membrane</keyword>
<dbReference type="GO" id="GO:0000041">
    <property type="term" value="P:transition metal ion transport"/>
    <property type="evidence" value="ECO:0007669"/>
    <property type="project" value="InterPro"/>
</dbReference>
<dbReference type="AlphaFoldDB" id="A0A0W8G227"/>
<dbReference type="Gene3D" id="1.10.1760.20">
    <property type="match status" value="1"/>
</dbReference>
<evidence type="ECO:0000256" key="4">
    <source>
        <dbReference type="ARBA" id="ARBA00022692"/>
    </source>
</evidence>
<dbReference type="EMBL" id="LNQE01000358">
    <property type="protein sequence ID" value="KUG27158.1"/>
    <property type="molecule type" value="Genomic_DNA"/>
</dbReference>
<proteinExistence type="predicted"/>
<feature type="transmembrane region" description="Helical" evidence="7">
    <location>
        <begin position="68"/>
        <end position="91"/>
    </location>
</feature>
<comment type="caution">
    <text evidence="8">The sequence shown here is derived from an EMBL/GenBank/DDBJ whole genome shotgun (WGS) entry which is preliminary data.</text>
</comment>
<feature type="transmembrane region" description="Helical" evidence="7">
    <location>
        <begin position="36"/>
        <end position="56"/>
    </location>
</feature>
<sequence>MHISEGVLSAPVLGVGAVLAAAGTAIGLKRLDYDRLMTVAILSAAFFVASLIHVPIGPSSAHLIMNGLLGAILGWAAFPAILTGLLLQSVLFQYGGLAVLGVNACDMAYPAVACFYLFRPLLRASGKRRAVGAFCCGFFSVLFSALLTAVALEFSDEGFFAAARILVAVHLPIMVAEGLITAMVVSFLAKTRPELLQAALAR</sequence>
<keyword evidence="2" id="KW-0813">Transport</keyword>
<evidence type="ECO:0000313" key="8">
    <source>
        <dbReference type="EMBL" id="KUG27158.1"/>
    </source>
</evidence>
<dbReference type="NCBIfam" id="NF004904">
    <property type="entry name" value="PRK06265.1-4"/>
    <property type="match status" value="1"/>
</dbReference>